<dbReference type="PANTHER" id="PTHR30561:SF7">
    <property type="entry name" value="GUANIDINIUM EFFLUX SYSTEM SUBUNIT GDNC-RELATED"/>
    <property type="match status" value="1"/>
</dbReference>
<evidence type="ECO:0000256" key="3">
    <source>
        <dbReference type="ARBA" id="ARBA00022692"/>
    </source>
</evidence>
<keyword evidence="4 7" id="KW-1133">Transmembrane helix</keyword>
<dbReference type="EMBL" id="QUMW01000015">
    <property type="protein sequence ID" value="REG22699.1"/>
    <property type="molecule type" value="Genomic_DNA"/>
</dbReference>
<evidence type="ECO:0000256" key="6">
    <source>
        <dbReference type="RuleBase" id="RU003942"/>
    </source>
</evidence>
<dbReference type="GO" id="GO:0022857">
    <property type="term" value="F:transmembrane transporter activity"/>
    <property type="evidence" value="ECO:0007669"/>
    <property type="project" value="InterPro"/>
</dbReference>
<evidence type="ECO:0000256" key="1">
    <source>
        <dbReference type="ARBA" id="ARBA00004651"/>
    </source>
</evidence>
<dbReference type="AlphaFoldDB" id="A0A3E0ASE6"/>
<evidence type="ECO:0000256" key="5">
    <source>
        <dbReference type="ARBA" id="ARBA00023136"/>
    </source>
</evidence>
<dbReference type="Pfam" id="PF00893">
    <property type="entry name" value="Multi_Drug_Res"/>
    <property type="match status" value="1"/>
</dbReference>
<dbReference type="RefSeq" id="WP_115885837.1">
    <property type="nucleotide sequence ID" value="NZ_CBCSHX010000013.1"/>
</dbReference>
<reference evidence="8 9" key="1">
    <citation type="submission" date="2018-08" db="EMBL/GenBank/DDBJ databases">
        <title>Genomic Encyclopedia of Type Strains, Phase IV (KMG-IV): sequencing the most valuable type-strain genomes for metagenomic binning, comparative biology and taxonomic classification.</title>
        <authorList>
            <person name="Goeker M."/>
        </authorList>
    </citation>
    <scope>NUCLEOTIDE SEQUENCE [LARGE SCALE GENOMIC DNA]</scope>
    <source>
        <strain evidence="8 9">DSM 17274</strain>
    </source>
</reference>
<proteinExistence type="inferred from homology"/>
<feature type="transmembrane region" description="Helical" evidence="7">
    <location>
        <begin position="58"/>
        <end position="77"/>
    </location>
</feature>
<comment type="similarity">
    <text evidence="6">Belongs to the drug/metabolite transporter (DMT) superfamily. Small multidrug resistance (SMR) (TC 2.A.7.1) family.</text>
</comment>
<feature type="transmembrane region" description="Helical" evidence="7">
    <location>
        <begin position="28"/>
        <end position="46"/>
    </location>
</feature>
<dbReference type="Gene3D" id="1.10.3730.20">
    <property type="match status" value="1"/>
</dbReference>
<evidence type="ECO:0000256" key="2">
    <source>
        <dbReference type="ARBA" id="ARBA00022475"/>
    </source>
</evidence>
<gene>
    <name evidence="8" type="ORF">DFR63_2066</name>
</gene>
<dbReference type="InterPro" id="IPR000390">
    <property type="entry name" value="Small_drug/metabolite_transptr"/>
</dbReference>
<comment type="caution">
    <text evidence="8">The sequence shown here is derived from an EMBL/GenBank/DDBJ whole genome shotgun (WGS) entry which is preliminary data.</text>
</comment>
<comment type="subcellular location">
    <subcellularLocation>
        <location evidence="1 6">Cell membrane</location>
        <topology evidence="1 6">Multi-pass membrane protein</topology>
    </subcellularLocation>
</comment>
<dbReference type="GO" id="GO:0005886">
    <property type="term" value="C:plasma membrane"/>
    <property type="evidence" value="ECO:0007669"/>
    <property type="project" value="UniProtKB-SubCell"/>
</dbReference>
<keyword evidence="5 7" id="KW-0472">Membrane</keyword>
<evidence type="ECO:0000313" key="9">
    <source>
        <dbReference type="Proteomes" id="UP000257076"/>
    </source>
</evidence>
<evidence type="ECO:0000256" key="4">
    <source>
        <dbReference type="ARBA" id="ARBA00022989"/>
    </source>
</evidence>
<keyword evidence="9" id="KW-1185">Reference proteome</keyword>
<organism evidence="8 9">
    <name type="scientific">Jeotgalicoccus halotolerans</name>
    <dbReference type="NCBI Taxonomy" id="157227"/>
    <lineage>
        <taxon>Bacteria</taxon>
        <taxon>Bacillati</taxon>
        <taxon>Bacillota</taxon>
        <taxon>Bacilli</taxon>
        <taxon>Bacillales</taxon>
        <taxon>Staphylococcaceae</taxon>
        <taxon>Jeotgalicoccus</taxon>
    </lineage>
</organism>
<dbReference type="SUPFAM" id="SSF103481">
    <property type="entry name" value="Multidrug resistance efflux transporter EmrE"/>
    <property type="match status" value="1"/>
</dbReference>
<dbReference type="PANTHER" id="PTHR30561">
    <property type="entry name" value="SMR FAMILY PROTON-DEPENDENT DRUG EFFLUX TRANSPORTER SUGE"/>
    <property type="match status" value="1"/>
</dbReference>
<feature type="transmembrane region" description="Helical" evidence="7">
    <location>
        <begin position="83"/>
        <end position="102"/>
    </location>
</feature>
<evidence type="ECO:0000313" key="8">
    <source>
        <dbReference type="EMBL" id="REG22699.1"/>
    </source>
</evidence>
<keyword evidence="2" id="KW-1003">Cell membrane</keyword>
<accession>A0A3E0ASE6</accession>
<sequence>MNKSWFYVILTSIFELLWIYGFNVATQWWHWAIIGVMILIDFWLLFKASENLPTGTVYAIFAAAGTVGTALMDVFLFNADFTVLKGIFISVILFGVILLNLADYLDESKIQSSKGDI</sequence>
<protein>
    <submittedName>
        <fullName evidence="8">Paired small multidrug resistance pump</fullName>
    </submittedName>
</protein>
<evidence type="ECO:0000256" key="7">
    <source>
        <dbReference type="SAM" id="Phobius"/>
    </source>
</evidence>
<feature type="transmembrane region" description="Helical" evidence="7">
    <location>
        <begin position="5"/>
        <end position="22"/>
    </location>
</feature>
<name>A0A3E0ASE6_9STAP</name>
<dbReference type="InterPro" id="IPR045324">
    <property type="entry name" value="Small_multidrug_res"/>
</dbReference>
<keyword evidence="3 6" id="KW-0812">Transmembrane</keyword>
<dbReference type="InterPro" id="IPR037185">
    <property type="entry name" value="EmrE-like"/>
</dbReference>
<dbReference type="Proteomes" id="UP000257076">
    <property type="component" value="Unassembled WGS sequence"/>
</dbReference>
<dbReference type="OrthoDB" id="2168659at2"/>